<evidence type="ECO:0000256" key="1">
    <source>
        <dbReference type="SAM" id="MobiDB-lite"/>
    </source>
</evidence>
<feature type="compositionally biased region" description="Acidic residues" evidence="1">
    <location>
        <begin position="51"/>
        <end position="65"/>
    </location>
</feature>
<dbReference type="AlphaFoldDB" id="A0A5E8B3D7"/>
<dbReference type="RefSeq" id="XP_031851481.1">
    <property type="nucleotide sequence ID" value="XM_031995590.1"/>
</dbReference>
<evidence type="ECO:0000313" key="3">
    <source>
        <dbReference type="Proteomes" id="UP000398389"/>
    </source>
</evidence>
<name>A0A5E8B3D7_9ASCO</name>
<dbReference type="GeneID" id="43579690"/>
<feature type="region of interest" description="Disordered" evidence="1">
    <location>
        <begin position="42"/>
        <end position="67"/>
    </location>
</feature>
<dbReference type="Proteomes" id="UP000398389">
    <property type="component" value="Unassembled WGS sequence"/>
</dbReference>
<organism evidence="2 3">
    <name type="scientific">Magnusiomyces paraingens</name>
    <dbReference type="NCBI Taxonomy" id="2606893"/>
    <lineage>
        <taxon>Eukaryota</taxon>
        <taxon>Fungi</taxon>
        <taxon>Dikarya</taxon>
        <taxon>Ascomycota</taxon>
        <taxon>Saccharomycotina</taxon>
        <taxon>Dipodascomycetes</taxon>
        <taxon>Dipodascales</taxon>
        <taxon>Dipodascaceae</taxon>
        <taxon>Magnusiomyces</taxon>
    </lineage>
</organism>
<evidence type="ECO:0000313" key="2">
    <source>
        <dbReference type="EMBL" id="VVT45740.1"/>
    </source>
</evidence>
<accession>A0A5E8B3D7</accession>
<gene>
    <name evidence="2" type="ORF">SAPINGB_P000867</name>
</gene>
<keyword evidence="3" id="KW-1185">Reference proteome</keyword>
<proteinExistence type="predicted"/>
<reference evidence="2 3" key="1">
    <citation type="submission" date="2019-09" db="EMBL/GenBank/DDBJ databases">
        <authorList>
            <person name="Brejova B."/>
        </authorList>
    </citation>
    <scope>NUCLEOTIDE SEQUENCE [LARGE SCALE GENOMIC DNA]</scope>
</reference>
<sequence length="178" mass="19961">MQPNGSSYNVLKQDSHELFQADGLNHGRRFSFESIGVQALEMNKEPFLDKNDDDDDDDDDEEDALEGIFHGREVQDLIFSQRQNQLRVTNPDPAASRTNSQRSVIGVSVEMDEKEKKKGEGRIRRLEVRKTRTAVTETMNRGGSSEQIEGSKKQILGEIFGGGTRAVSSGSTFGRLRR</sequence>
<dbReference type="EMBL" id="CABVLU010000001">
    <property type="protein sequence ID" value="VVT45740.1"/>
    <property type="molecule type" value="Genomic_DNA"/>
</dbReference>
<protein>
    <submittedName>
        <fullName evidence="2">Uncharacterized protein</fullName>
    </submittedName>
</protein>